<evidence type="ECO:0000256" key="11">
    <source>
        <dbReference type="HAMAP-Rule" id="MF_01220"/>
    </source>
</evidence>
<keyword evidence="11" id="KW-0021">Allosteric enzyme</keyword>
<evidence type="ECO:0000259" key="12">
    <source>
        <dbReference type="Pfam" id="PF00696"/>
    </source>
</evidence>
<dbReference type="PIRSF" id="PIRSF005650">
    <property type="entry name" value="Uridylate_kin"/>
    <property type="match status" value="1"/>
</dbReference>
<dbReference type="SUPFAM" id="SSF53633">
    <property type="entry name" value="Carbamate kinase-like"/>
    <property type="match status" value="1"/>
</dbReference>
<comment type="caution">
    <text evidence="11">Lacks conserved residue(s) required for the propagation of feature annotation.</text>
</comment>
<dbReference type="PANTHER" id="PTHR42833:SF4">
    <property type="entry name" value="URIDYLATE KINASE PUMPKIN, CHLOROPLASTIC"/>
    <property type="match status" value="1"/>
</dbReference>
<keyword evidence="5 11" id="KW-0808">Transferase</keyword>
<keyword evidence="9 11" id="KW-0665">Pyrimidine biosynthesis</keyword>
<dbReference type="PANTHER" id="PTHR42833">
    <property type="entry name" value="URIDYLATE KINASE"/>
    <property type="match status" value="1"/>
</dbReference>
<evidence type="ECO:0000256" key="5">
    <source>
        <dbReference type="ARBA" id="ARBA00022679"/>
    </source>
</evidence>
<evidence type="ECO:0000313" key="13">
    <source>
        <dbReference type="EMBL" id="OGM05128.1"/>
    </source>
</evidence>
<comment type="pathway">
    <text evidence="2 11">Pyrimidine metabolism; CTP biosynthesis via de novo pathway; UDP from UMP (UMPK route): step 1/1.</text>
</comment>
<dbReference type="InterPro" id="IPR015963">
    <property type="entry name" value="Uridylate_kinase_bac"/>
</dbReference>
<comment type="caution">
    <text evidence="13">The sequence shown here is derived from an EMBL/GenBank/DDBJ whole genome shotgun (WGS) entry which is preliminary data.</text>
</comment>
<feature type="binding site" evidence="11">
    <location>
        <position position="54"/>
    </location>
    <ligand>
        <name>ATP</name>
        <dbReference type="ChEBI" id="CHEBI:30616"/>
    </ligand>
</feature>
<feature type="binding site" evidence="11">
    <location>
        <position position="170"/>
    </location>
    <ligand>
        <name>ATP</name>
        <dbReference type="ChEBI" id="CHEBI:30616"/>
    </ligand>
</feature>
<evidence type="ECO:0000256" key="7">
    <source>
        <dbReference type="ARBA" id="ARBA00022777"/>
    </source>
</evidence>
<dbReference type="EMBL" id="MGFH01000125">
    <property type="protein sequence ID" value="OGM05128.1"/>
    <property type="molecule type" value="Genomic_DNA"/>
</dbReference>
<sequence>MTVKYKRILLKLSGETLGGSAGTGYDPATLTRISNEIKQVYDLGVEIAIVVGGGNIFRGIYAKDLGFERCSADYMGMLATVMNALALQDSIEKTGLTTRVLSALEVKSVAEPFILRRALRHLEKKRVLILAAGSGNPLFTTDTPSALRAVELRADVLLKATKVDGIYTKDPVKFPDAVKYDTITYEEAIENRLNVMDMTAFTLCMENDMPIVIFSIRGEGNILKIVKGETVGSLVHANTCR</sequence>
<proteinExistence type="inferred from homology"/>
<evidence type="ECO:0000256" key="3">
    <source>
        <dbReference type="ARBA" id="ARBA00007614"/>
    </source>
</evidence>
<dbReference type="Gene3D" id="3.40.1160.10">
    <property type="entry name" value="Acetylglutamate kinase-like"/>
    <property type="match status" value="1"/>
</dbReference>
<dbReference type="GO" id="GO:0033862">
    <property type="term" value="F:UMP kinase activity"/>
    <property type="evidence" value="ECO:0007669"/>
    <property type="project" value="UniProtKB-EC"/>
</dbReference>
<feature type="binding site" evidence="11">
    <location>
        <begin position="134"/>
        <end position="141"/>
    </location>
    <ligand>
        <name>UMP</name>
        <dbReference type="ChEBI" id="CHEBI:57865"/>
    </ligand>
</feature>
<organism evidence="13 14">
    <name type="scientific">Candidatus Wallbacteria bacterium GWC2_49_35</name>
    <dbReference type="NCBI Taxonomy" id="1817813"/>
    <lineage>
        <taxon>Bacteria</taxon>
        <taxon>Candidatus Walliibacteriota</taxon>
    </lineage>
</organism>
<evidence type="ECO:0000256" key="1">
    <source>
        <dbReference type="ARBA" id="ARBA00004496"/>
    </source>
</evidence>
<protein>
    <recommendedName>
        <fullName evidence="11">Uridylate kinase</fullName>
        <shortName evidence="11">UK</shortName>
        <ecNumber evidence="11">2.7.4.22</ecNumber>
    </recommendedName>
    <alternativeName>
        <fullName evidence="11">Uridine monophosphate kinase</fullName>
        <shortName evidence="11">UMP kinase</shortName>
        <shortName evidence="11">UMPK</shortName>
    </alternativeName>
</protein>
<evidence type="ECO:0000256" key="4">
    <source>
        <dbReference type="ARBA" id="ARBA00022490"/>
    </source>
</evidence>
<dbReference type="STRING" id="1817813.A2008_10465"/>
<comment type="similarity">
    <text evidence="3 11">Belongs to the UMP kinase family.</text>
</comment>
<comment type="catalytic activity">
    <reaction evidence="10 11">
        <text>UMP + ATP = UDP + ADP</text>
        <dbReference type="Rhea" id="RHEA:24400"/>
        <dbReference type="ChEBI" id="CHEBI:30616"/>
        <dbReference type="ChEBI" id="CHEBI:57865"/>
        <dbReference type="ChEBI" id="CHEBI:58223"/>
        <dbReference type="ChEBI" id="CHEBI:456216"/>
        <dbReference type="EC" id="2.7.4.22"/>
    </reaction>
</comment>
<feature type="binding site" evidence="11">
    <location>
        <position position="53"/>
    </location>
    <ligand>
        <name>UMP</name>
        <dbReference type="ChEBI" id="CHEBI:57865"/>
    </ligand>
</feature>
<accession>A0A1F7WSI6</accession>
<dbReference type="EC" id="2.7.4.22" evidence="11"/>
<evidence type="ECO:0000256" key="10">
    <source>
        <dbReference type="ARBA" id="ARBA00047767"/>
    </source>
</evidence>
<evidence type="ECO:0000256" key="2">
    <source>
        <dbReference type="ARBA" id="ARBA00004791"/>
    </source>
</evidence>
<evidence type="ECO:0000256" key="6">
    <source>
        <dbReference type="ARBA" id="ARBA00022741"/>
    </source>
</evidence>
<feature type="binding site" evidence="11">
    <location>
        <position position="161"/>
    </location>
    <ligand>
        <name>ATP</name>
        <dbReference type="ChEBI" id="CHEBI:30616"/>
    </ligand>
</feature>
<feature type="binding site" evidence="11">
    <location>
        <position position="73"/>
    </location>
    <ligand>
        <name>UMP</name>
        <dbReference type="ChEBI" id="CHEBI:57865"/>
    </ligand>
</feature>
<dbReference type="NCBIfam" id="TIGR02075">
    <property type="entry name" value="pyrH_bact"/>
    <property type="match status" value="1"/>
</dbReference>
<gene>
    <name evidence="11" type="primary">pyrH</name>
    <name evidence="13" type="ORF">A2008_10465</name>
</gene>
<comment type="activity regulation">
    <text evidence="11">Allosterically activated by GTP. Inhibited by UTP.</text>
</comment>
<dbReference type="Pfam" id="PF00696">
    <property type="entry name" value="AA_kinase"/>
    <property type="match status" value="1"/>
</dbReference>
<evidence type="ECO:0000256" key="9">
    <source>
        <dbReference type="ARBA" id="ARBA00022975"/>
    </source>
</evidence>
<keyword evidence="4 11" id="KW-0963">Cytoplasm</keyword>
<comment type="subunit">
    <text evidence="11">Homohexamer.</text>
</comment>
<comment type="subcellular location">
    <subcellularLocation>
        <location evidence="1 11">Cytoplasm</location>
    </subcellularLocation>
</comment>
<dbReference type="CDD" id="cd04254">
    <property type="entry name" value="AAK_UMPK-PyrH-Ec"/>
    <property type="match status" value="1"/>
</dbReference>
<dbReference type="InterPro" id="IPR011817">
    <property type="entry name" value="Uridylate_kinase"/>
</dbReference>
<dbReference type="GO" id="GO:0006225">
    <property type="term" value="P:UDP biosynthetic process"/>
    <property type="evidence" value="ECO:0007669"/>
    <property type="project" value="TreeGrafter"/>
</dbReference>
<keyword evidence="7 11" id="KW-0418">Kinase</keyword>
<evidence type="ECO:0000313" key="14">
    <source>
        <dbReference type="Proteomes" id="UP000178735"/>
    </source>
</evidence>
<dbReference type="GO" id="GO:0005524">
    <property type="term" value="F:ATP binding"/>
    <property type="evidence" value="ECO:0007669"/>
    <property type="project" value="UniProtKB-KW"/>
</dbReference>
<dbReference type="AlphaFoldDB" id="A0A1F7WSI6"/>
<dbReference type="InterPro" id="IPR001048">
    <property type="entry name" value="Asp/Glu/Uridylate_kinase"/>
</dbReference>
<evidence type="ECO:0000256" key="8">
    <source>
        <dbReference type="ARBA" id="ARBA00022840"/>
    </source>
</evidence>
<dbReference type="Proteomes" id="UP000178735">
    <property type="component" value="Unassembled WGS sequence"/>
</dbReference>
<name>A0A1F7WSI6_9BACT</name>
<feature type="binding site" evidence="11">
    <location>
        <position position="58"/>
    </location>
    <ligand>
        <name>ATP</name>
        <dbReference type="ChEBI" id="CHEBI:30616"/>
    </ligand>
</feature>
<feature type="domain" description="Aspartate/glutamate/uridylate kinase" evidence="12">
    <location>
        <begin position="6"/>
        <end position="215"/>
    </location>
</feature>
<dbReference type="UniPathway" id="UPA00159">
    <property type="reaction ID" value="UER00275"/>
</dbReference>
<feature type="binding site" evidence="11">
    <location>
        <position position="167"/>
    </location>
    <ligand>
        <name>ATP</name>
        <dbReference type="ChEBI" id="CHEBI:30616"/>
    </ligand>
</feature>
<dbReference type="GO" id="GO:0044210">
    <property type="term" value="P:'de novo' CTP biosynthetic process"/>
    <property type="evidence" value="ECO:0007669"/>
    <property type="project" value="UniProtKB-UniRule"/>
</dbReference>
<dbReference type="GO" id="GO:0005737">
    <property type="term" value="C:cytoplasm"/>
    <property type="evidence" value="ECO:0007669"/>
    <property type="project" value="UniProtKB-SubCell"/>
</dbReference>
<dbReference type="HAMAP" id="MF_01220_B">
    <property type="entry name" value="PyrH_B"/>
    <property type="match status" value="1"/>
</dbReference>
<reference evidence="13 14" key="1">
    <citation type="journal article" date="2016" name="Nat. Commun.">
        <title>Thousands of microbial genomes shed light on interconnected biogeochemical processes in an aquifer system.</title>
        <authorList>
            <person name="Anantharaman K."/>
            <person name="Brown C.T."/>
            <person name="Hug L.A."/>
            <person name="Sharon I."/>
            <person name="Castelle C.J."/>
            <person name="Probst A.J."/>
            <person name="Thomas B.C."/>
            <person name="Singh A."/>
            <person name="Wilkins M.J."/>
            <person name="Karaoz U."/>
            <person name="Brodie E.L."/>
            <person name="Williams K.H."/>
            <person name="Hubbard S.S."/>
            <person name="Banfield J.F."/>
        </authorList>
    </citation>
    <scope>NUCLEOTIDE SEQUENCE [LARGE SCALE GENOMIC DNA]</scope>
</reference>
<dbReference type="InterPro" id="IPR036393">
    <property type="entry name" value="AceGlu_kinase-like_sf"/>
</dbReference>
<keyword evidence="8 11" id="KW-0067">ATP-binding</keyword>
<feature type="region of interest" description="Involved in allosteric activation by GTP" evidence="11">
    <location>
        <begin position="19"/>
        <end position="24"/>
    </location>
</feature>
<comment type="function">
    <text evidence="11">Catalyzes the reversible phosphorylation of UMP to UDP.</text>
</comment>
<feature type="binding site" evidence="11">
    <location>
        <begin position="11"/>
        <end position="14"/>
    </location>
    <ligand>
        <name>ATP</name>
        <dbReference type="ChEBI" id="CHEBI:30616"/>
    </ligand>
</feature>
<keyword evidence="6 11" id="KW-0547">Nucleotide-binding</keyword>
<dbReference type="FunFam" id="3.40.1160.10:FF:000001">
    <property type="entry name" value="Uridylate kinase"/>
    <property type="match status" value="1"/>
</dbReference>